<evidence type="ECO:0000313" key="1">
    <source>
        <dbReference type="EMBL" id="PBK88765.1"/>
    </source>
</evidence>
<accession>A0A2H3D0I3</accession>
<sequence length="116" mass="13691">VVFSTHKLGVERLRWADHGRAAVARQCRLCRLCECAVETPEHALLQCDASTTITQLRQEFLKKIWVTQLEALRLYGMCDQTEYLRWLLGQEKIVLLLGKFAYRVLQEFYLYPLYRP</sequence>
<dbReference type="EMBL" id="KZ293671">
    <property type="protein sequence ID" value="PBK88765.1"/>
    <property type="molecule type" value="Genomic_DNA"/>
</dbReference>
<name>A0A2H3D0I3_ARMGA</name>
<dbReference type="OrthoDB" id="3002471at2759"/>
<evidence type="ECO:0008006" key="3">
    <source>
        <dbReference type="Google" id="ProtNLM"/>
    </source>
</evidence>
<dbReference type="InParanoid" id="A0A2H3D0I3"/>
<feature type="non-terminal residue" evidence="1">
    <location>
        <position position="1"/>
    </location>
</feature>
<protein>
    <recommendedName>
        <fullName evidence="3">Reverse transcriptase zinc-binding domain-containing protein</fullName>
    </recommendedName>
</protein>
<dbReference type="AlphaFoldDB" id="A0A2H3D0I3"/>
<gene>
    <name evidence="1" type="ORF">ARMGADRAFT_936902</name>
</gene>
<organism evidence="1 2">
    <name type="scientific">Armillaria gallica</name>
    <name type="common">Bulbous honey fungus</name>
    <name type="synonym">Armillaria bulbosa</name>
    <dbReference type="NCBI Taxonomy" id="47427"/>
    <lineage>
        <taxon>Eukaryota</taxon>
        <taxon>Fungi</taxon>
        <taxon>Dikarya</taxon>
        <taxon>Basidiomycota</taxon>
        <taxon>Agaricomycotina</taxon>
        <taxon>Agaricomycetes</taxon>
        <taxon>Agaricomycetidae</taxon>
        <taxon>Agaricales</taxon>
        <taxon>Marasmiineae</taxon>
        <taxon>Physalacriaceae</taxon>
        <taxon>Armillaria</taxon>
    </lineage>
</organism>
<dbReference type="Proteomes" id="UP000217790">
    <property type="component" value="Unassembled WGS sequence"/>
</dbReference>
<dbReference type="STRING" id="47427.A0A2H3D0I3"/>
<proteinExistence type="predicted"/>
<reference evidence="2" key="1">
    <citation type="journal article" date="2017" name="Nat. Ecol. Evol.">
        <title>Genome expansion and lineage-specific genetic innovations in the forest pathogenic fungi Armillaria.</title>
        <authorList>
            <person name="Sipos G."/>
            <person name="Prasanna A.N."/>
            <person name="Walter M.C."/>
            <person name="O'Connor E."/>
            <person name="Balint B."/>
            <person name="Krizsan K."/>
            <person name="Kiss B."/>
            <person name="Hess J."/>
            <person name="Varga T."/>
            <person name="Slot J."/>
            <person name="Riley R."/>
            <person name="Boka B."/>
            <person name="Rigling D."/>
            <person name="Barry K."/>
            <person name="Lee J."/>
            <person name="Mihaltcheva S."/>
            <person name="LaButti K."/>
            <person name="Lipzen A."/>
            <person name="Waldron R."/>
            <person name="Moloney N.M."/>
            <person name="Sperisen C."/>
            <person name="Kredics L."/>
            <person name="Vagvoelgyi C."/>
            <person name="Patrignani A."/>
            <person name="Fitzpatrick D."/>
            <person name="Nagy I."/>
            <person name="Doyle S."/>
            <person name="Anderson J.B."/>
            <person name="Grigoriev I.V."/>
            <person name="Gueldener U."/>
            <person name="Muensterkoetter M."/>
            <person name="Nagy L.G."/>
        </authorList>
    </citation>
    <scope>NUCLEOTIDE SEQUENCE [LARGE SCALE GENOMIC DNA]</scope>
    <source>
        <strain evidence="2">Ar21-2</strain>
    </source>
</reference>
<keyword evidence="2" id="KW-1185">Reference proteome</keyword>
<evidence type="ECO:0000313" key="2">
    <source>
        <dbReference type="Proteomes" id="UP000217790"/>
    </source>
</evidence>